<protein>
    <recommendedName>
        <fullName evidence="4">DUF3784 domain-containing protein</fullName>
    </recommendedName>
</protein>
<evidence type="ECO:0008006" key="4">
    <source>
        <dbReference type="Google" id="ProtNLM"/>
    </source>
</evidence>
<sequence>MIIKNIFSICFTIIGIITLLYSLKNRSTIHLICKSDFIISNEKALIKIQNITSYLISSFIITLGLLDSLFKIKVYFLSIIIIFIYFIGLLAAQKCIIKKC</sequence>
<organism evidence="2 3">
    <name type="scientific">Clostridium fallax</name>
    <dbReference type="NCBI Taxonomy" id="1533"/>
    <lineage>
        <taxon>Bacteria</taxon>
        <taxon>Bacillati</taxon>
        <taxon>Bacillota</taxon>
        <taxon>Clostridia</taxon>
        <taxon>Eubacteriales</taxon>
        <taxon>Clostridiaceae</taxon>
        <taxon>Clostridium</taxon>
    </lineage>
</organism>
<feature type="transmembrane region" description="Helical" evidence="1">
    <location>
        <begin position="44"/>
        <end position="66"/>
    </location>
</feature>
<evidence type="ECO:0000313" key="2">
    <source>
        <dbReference type="EMBL" id="SHF09243.1"/>
    </source>
</evidence>
<accession>A0A1M4YU37</accession>
<proteinExistence type="predicted"/>
<dbReference type="Proteomes" id="UP000184035">
    <property type="component" value="Unassembled WGS sequence"/>
</dbReference>
<feature type="transmembrane region" description="Helical" evidence="1">
    <location>
        <begin position="72"/>
        <end position="92"/>
    </location>
</feature>
<dbReference type="AlphaFoldDB" id="A0A1M4YU37"/>
<name>A0A1M4YU37_9CLOT</name>
<reference evidence="2 3" key="1">
    <citation type="submission" date="2016-11" db="EMBL/GenBank/DDBJ databases">
        <authorList>
            <person name="Jaros S."/>
            <person name="Januszkiewicz K."/>
            <person name="Wedrychowicz H."/>
        </authorList>
    </citation>
    <scope>NUCLEOTIDE SEQUENCE [LARGE SCALE GENOMIC DNA]</scope>
    <source>
        <strain evidence="2 3">DSM 2631</strain>
    </source>
</reference>
<keyword evidence="1" id="KW-1133">Transmembrane helix</keyword>
<keyword evidence="1" id="KW-0472">Membrane</keyword>
<evidence type="ECO:0000256" key="1">
    <source>
        <dbReference type="SAM" id="Phobius"/>
    </source>
</evidence>
<gene>
    <name evidence="2" type="ORF">SAMN05443638_1328</name>
</gene>
<keyword evidence="3" id="KW-1185">Reference proteome</keyword>
<dbReference type="EMBL" id="FQVM01000032">
    <property type="protein sequence ID" value="SHF09243.1"/>
    <property type="molecule type" value="Genomic_DNA"/>
</dbReference>
<evidence type="ECO:0000313" key="3">
    <source>
        <dbReference type="Proteomes" id="UP000184035"/>
    </source>
</evidence>
<feature type="transmembrane region" description="Helical" evidence="1">
    <location>
        <begin position="6"/>
        <end position="23"/>
    </location>
</feature>
<keyword evidence="1" id="KW-0812">Transmembrane</keyword>